<sequence length="496" mass="55805">MDTSARRRISPVTTEYNGNLLHWTLVAVAVGGIVSAIFYEAFVREYFTASEEEQIPDMVVAVMSARENFAQRQTIRGTWMQHLHTGIIAEKVHVKFIIGKHGCNMHPDYRNYQHSCDPLQLDAYDISKAKTFNLFKVDRGHENSAVYEFVVVPCLRIFIRNSVIVNKIGVLSNISQPVSVKLLSADGKETVASASFMTGIGEKHHGYIYKAIQPIILPQAFEGLLVAQNIADSVQYRGSSETTAPGLVDVTGMFADEEGIQPVVGVNAISAGSLAFLVQDSDRLKAMISERNQKNNDWHQRESSLLVKLREENARFGDILFTDVTDTYANLPAKLLQCFKLTAPKLDFKYLLKTDDDCYLNLPRIHRELQMLTRSHLWWSNFRVNWPVQRFGKWRDAKYPSALYPPFACGAGYVLSHDLILWLAANSKYLQQYQGEDVSMGIWLAAVGPTFVHDNRWSCDSTCTDDSLSVAQLNSSSMHELWSNEQTCGNPCSCPT</sequence>
<evidence type="ECO:0000313" key="17">
    <source>
        <dbReference type="RefSeq" id="XP_014668197.1"/>
    </source>
</evidence>
<dbReference type="InterPro" id="IPR002659">
    <property type="entry name" value="Glyco_trans_31"/>
</dbReference>
<protein>
    <recommendedName>
        <fullName evidence="15">Hexosyltransferase</fullName>
        <ecNumber evidence="15">2.4.1.-</ecNumber>
    </recommendedName>
</protein>
<evidence type="ECO:0000313" key="18">
    <source>
        <dbReference type="RefSeq" id="XP_014668198.1"/>
    </source>
</evidence>
<dbReference type="Gene3D" id="3.90.550.50">
    <property type="match status" value="1"/>
</dbReference>
<evidence type="ECO:0000256" key="15">
    <source>
        <dbReference type="RuleBase" id="RU363063"/>
    </source>
</evidence>
<evidence type="ECO:0000256" key="8">
    <source>
        <dbReference type="ARBA" id="ARBA00022824"/>
    </source>
</evidence>
<evidence type="ECO:0000313" key="16">
    <source>
        <dbReference type="Proteomes" id="UP000695022"/>
    </source>
</evidence>
<keyword evidence="12 15" id="KW-0472">Membrane</keyword>
<evidence type="ECO:0000256" key="12">
    <source>
        <dbReference type="ARBA" id="ARBA00023136"/>
    </source>
</evidence>
<evidence type="ECO:0000256" key="14">
    <source>
        <dbReference type="ARBA" id="ARBA00047667"/>
    </source>
</evidence>
<evidence type="ECO:0000256" key="2">
    <source>
        <dbReference type="ARBA" id="ARBA00004323"/>
    </source>
</evidence>
<organism evidence="16 17">
    <name type="scientific">Priapulus caudatus</name>
    <name type="common">Priapulid worm</name>
    <dbReference type="NCBI Taxonomy" id="37621"/>
    <lineage>
        <taxon>Eukaryota</taxon>
        <taxon>Metazoa</taxon>
        <taxon>Ecdysozoa</taxon>
        <taxon>Scalidophora</taxon>
        <taxon>Priapulida</taxon>
        <taxon>Priapulimorpha</taxon>
        <taxon>Priapulimorphida</taxon>
        <taxon>Priapulidae</taxon>
        <taxon>Priapulus</taxon>
    </lineage>
</organism>
<keyword evidence="5 15" id="KW-0328">Glycosyltransferase</keyword>
<comment type="similarity">
    <text evidence="4 15">Belongs to the glycosyltransferase 31 family.</text>
</comment>
<name>A0ABM1E7M6_PRICU</name>
<proteinExistence type="inferred from homology"/>
<evidence type="ECO:0000256" key="10">
    <source>
        <dbReference type="ARBA" id="ARBA00022989"/>
    </source>
</evidence>
<comment type="pathway">
    <text evidence="3">Protein modification; protein glycosylation.</text>
</comment>
<keyword evidence="8" id="KW-0256">Endoplasmic reticulum</keyword>
<gene>
    <name evidence="17 18 19" type="primary">LOC106809582</name>
</gene>
<evidence type="ECO:0000256" key="5">
    <source>
        <dbReference type="ARBA" id="ARBA00022676"/>
    </source>
</evidence>
<keyword evidence="6" id="KW-0808">Transferase</keyword>
<comment type="catalytic activity">
    <reaction evidence="14">
        <text>3-O-(N-acetyl-beta-D-glucosaminyl-(1-&gt;4)-alpha-D-mannosyl)-L-threonyl-[protein] + UDP-N-acetyl-alpha-D-galactosamine = 3-O-[beta-D-GalNAc-(1-&gt;3)-beta-D-GlcNAc-(1-&gt;4)-alpha-D-Man]-L-Thr-[protein] + UDP + H(+)</text>
        <dbReference type="Rhea" id="RHEA:37667"/>
        <dbReference type="Rhea" id="RHEA-COMP:13308"/>
        <dbReference type="Rhea" id="RHEA-COMP:13618"/>
        <dbReference type="ChEBI" id="CHEBI:15378"/>
        <dbReference type="ChEBI" id="CHEBI:58223"/>
        <dbReference type="ChEBI" id="CHEBI:67138"/>
        <dbReference type="ChEBI" id="CHEBI:136709"/>
        <dbReference type="ChEBI" id="CHEBI:137540"/>
        <dbReference type="EC" id="2.4.1.313"/>
    </reaction>
</comment>
<evidence type="ECO:0000256" key="7">
    <source>
        <dbReference type="ARBA" id="ARBA00022692"/>
    </source>
</evidence>
<dbReference type="RefSeq" id="XP_014668199.1">
    <property type="nucleotide sequence ID" value="XM_014812713.1"/>
</dbReference>
<keyword evidence="7 15" id="KW-0812">Transmembrane</keyword>
<keyword evidence="13" id="KW-0325">Glycoprotein</keyword>
<keyword evidence="9 15" id="KW-0735">Signal-anchor</keyword>
<evidence type="ECO:0000256" key="13">
    <source>
        <dbReference type="ARBA" id="ARBA00023180"/>
    </source>
</evidence>
<evidence type="ECO:0000256" key="3">
    <source>
        <dbReference type="ARBA" id="ARBA00004922"/>
    </source>
</evidence>
<comment type="subcellular location">
    <subcellularLocation>
        <location evidence="1">Endoplasmic reticulum</location>
    </subcellularLocation>
    <subcellularLocation>
        <location evidence="2 15">Golgi apparatus membrane</location>
        <topology evidence="2 15">Single-pass type II membrane protein</topology>
    </subcellularLocation>
</comment>
<evidence type="ECO:0000256" key="4">
    <source>
        <dbReference type="ARBA" id="ARBA00008661"/>
    </source>
</evidence>
<dbReference type="EC" id="2.4.1.-" evidence="15"/>
<dbReference type="GeneID" id="106809582"/>
<evidence type="ECO:0000313" key="19">
    <source>
        <dbReference type="RefSeq" id="XP_014668199.1"/>
    </source>
</evidence>
<dbReference type="RefSeq" id="XP_014668197.1">
    <property type="nucleotide sequence ID" value="XM_014812711.1"/>
</dbReference>
<evidence type="ECO:0000256" key="11">
    <source>
        <dbReference type="ARBA" id="ARBA00023034"/>
    </source>
</evidence>
<evidence type="ECO:0000256" key="6">
    <source>
        <dbReference type="ARBA" id="ARBA00022679"/>
    </source>
</evidence>
<accession>A0ABM1E7M6</accession>
<keyword evidence="10 15" id="KW-1133">Transmembrane helix</keyword>
<dbReference type="PANTHER" id="PTHR11214:SF219">
    <property type="entry name" value="UDP-GALNAC:BETA-1,3-N-ACETYLGALACTOSAMINYLTRANSFERASE 2"/>
    <property type="match status" value="1"/>
</dbReference>
<dbReference type="RefSeq" id="XP_014668198.1">
    <property type="nucleotide sequence ID" value="XM_014812712.1"/>
</dbReference>
<dbReference type="PANTHER" id="PTHR11214">
    <property type="entry name" value="BETA-1,3-N-ACETYLGLUCOSAMINYLTRANSFERASE"/>
    <property type="match status" value="1"/>
</dbReference>
<keyword evidence="11 15" id="KW-0333">Golgi apparatus</keyword>
<dbReference type="Proteomes" id="UP000695022">
    <property type="component" value="Unplaced"/>
</dbReference>
<keyword evidence="16" id="KW-1185">Reference proteome</keyword>
<dbReference type="Pfam" id="PF01762">
    <property type="entry name" value="Galactosyl_T"/>
    <property type="match status" value="1"/>
</dbReference>
<feature type="transmembrane region" description="Helical" evidence="15">
    <location>
        <begin position="20"/>
        <end position="39"/>
    </location>
</feature>
<reference evidence="17 18" key="1">
    <citation type="submission" date="2025-05" db="UniProtKB">
        <authorList>
            <consortium name="RefSeq"/>
        </authorList>
    </citation>
    <scope>IDENTIFICATION</scope>
</reference>
<evidence type="ECO:0000256" key="1">
    <source>
        <dbReference type="ARBA" id="ARBA00004240"/>
    </source>
</evidence>
<evidence type="ECO:0000256" key="9">
    <source>
        <dbReference type="ARBA" id="ARBA00022968"/>
    </source>
</evidence>